<evidence type="ECO:0000259" key="1">
    <source>
        <dbReference type="PROSITE" id="PS51220"/>
    </source>
</evidence>
<feature type="domain" description="NIDO" evidence="1">
    <location>
        <begin position="95"/>
        <end position="230"/>
    </location>
</feature>
<dbReference type="InterPro" id="IPR003886">
    <property type="entry name" value="NIDO_dom"/>
</dbReference>
<keyword evidence="3" id="KW-1185">Reference proteome</keyword>
<dbReference type="Ensembl" id="ENSPNAT00000055830.1">
    <property type="protein sequence ID" value="ENSPNAP00000041429.1"/>
    <property type="gene ID" value="ENSPNAG00000025014.2"/>
</dbReference>
<organism evidence="2 3">
    <name type="scientific">Pygocentrus nattereri</name>
    <name type="common">Red-bellied piranha</name>
    <dbReference type="NCBI Taxonomy" id="42514"/>
    <lineage>
        <taxon>Eukaryota</taxon>
        <taxon>Metazoa</taxon>
        <taxon>Chordata</taxon>
        <taxon>Craniata</taxon>
        <taxon>Vertebrata</taxon>
        <taxon>Euteleostomi</taxon>
        <taxon>Actinopterygii</taxon>
        <taxon>Neopterygii</taxon>
        <taxon>Teleostei</taxon>
        <taxon>Ostariophysi</taxon>
        <taxon>Characiformes</taxon>
        <taxon>Characoidei</taxon>
        <taxon>Pygocentrus</taxon>
    </lineage>
</organism>
<reference evidence="2" key="3">
    <citation type="submission" date="2025-09" db="UniProtKB">
        <authorList>
            <consortium name="Ensembl"/>
        </authorList>
    </citation>
    <scope>IDENTIFICATION</scope>
</reference>
<evidence type="ECO:0000313" key="2">
    <source>
        <dbReference type="Ensembl" id="ENSPNAP00000041429.1"/>
    </source>
</evidence>
<name>A0AAR2ITQ3_PYGNA</name>
<dbReference type="SMART" id="SM00539">
    <property type="entry name" value="NIDO"/>
    <property type="match status" value="1"/>
</dbReference>
<dbReference type="PROSITE" id="PS51220">
    <property type="entry name" value="NIDO"/>
    <property type="match status" value="2"/>
</dbReference>
<reference evidence="2" key="2">
    <citation type="submission" date="2025-08" db="UniProtKB">
        <authorList>
            <consortium name="Ensembl"/>
        </authorList>
    </citation>
    <scope>IDENTIFICATION</scope>
</reference>
<protein>
    <recommendedName>
        <fullName evidence="1">NIDO domain-containing protein</fullName>
    </recommendedName>
</protein>
<feature type="domain" description="NIDO" evidence="1">
    <location>
        <begin position="293"/>
        <end position="412"/>
    </location>
</feature>
<dbReference type="InterPro" id="IPR052749">
    <property type="entry name" value="Alpha-tectorin"/>
</dbReference>
<dbReference type="Pfam" id="PF06119">
    <property type="entry name" value="NIDO"/>
    <property type="match status" value="2"/>
</dbReference>
<dbReference type="PANTHER" id="PTHR46160:SF9">
    <property type="entry name" value="PROTEIN PRY2-RELATED"/>
    <property type="match status" value="1"/>
</dbReference>
<dbReference type="PANTHER" id="PTHR46160">
    <property type="entry name" value="ALPHA-TECTORIN-RELATED"/>
    <property type="match status" value="1"/>
</dbReference>
<dbReference type="AlphaFoldDB" id="A0AAR2ITQ3"/>
<reference evidence="2 3" key="1">
    <citation type="submission" date="2020-10" db="EMBL/GenBank/DDBJ databases">
        <title>Pygocentrus nattereri (red-bellied piranha) genome, fPygNat1, primary haplotype.</title>
        <authorList>
            <person name="Myers G."/>
            <person name="Meyer A."/>
            <person name="Karagic N."/>
            <person name="Pippel M."/>
            <person name="Winkler S."/>
            <person name="Tracey A."/>
            <person name="Wood J."/>
            <person name="Formenti G."/>
            <person name="Howe K."/>
            <person name="Fedrigo O."/>
            <person name="Jarvis E.D."/>
        </authorList>
    </citation>
    <scope>NUCLEOTIDE SEQUENCE [LARGE SCALE GENOMIC DNA]</scope>
</reference>
<evidence type="ECO:0000313" key="3">
    <source>
        <dbReference type="Proteomes" id="UP001501920"/>
    </source>
</evidence>
<accession>A0AAR2ITQ3</accession>
<dbReference type="Proteomes" id="UP001501920">
    <property type="component" value="Chromosome 13"/>
</dbReference>
<proteinExistence type="predicted"/>
<dbReference type="GO" id="GO:0007160">
    <property type="term" value="P:cell-matrix adhesion"/>
    <property type="evidence" value="ECO:0007669"/>
    <property type="project" value="InterPro"/>
</dbReference>
<dbReference type="GeneTree" id="ENSGT00940000164679"/>
<sequence length="412" mass="46136">MLAIILIIDGLAKTQPVSLPPVFYSFGSGAGDIVNPHIDDGGSSAVRLQNPFSFFGHTYSQIYVNNNGYLTFDQSWKNYTPIQFNVYSGRDIIAPLWTDIDNRANGVISYNQYSNGSVLSQATRDINQYFPGVNFNASWVFVATWDRVAYFNYSGTEVTFQLLLISDSKNRSYVVMNYVSIPISPQAWMAGYKTENNTHNFTIEAPSTSNLFSTTNVGIPGHWAFRVDGAVSGELTHAVTSDGDSRLIQLDYPFVYFGKSHSQIYLSMDGFLSFEPLYPDAYNPTLNKDIIAPLWTDIDCYTRGNISYEQATNGSLIEIATNEMNSMFSGLNFSASWVFVATWEKMEFEPDTGVRVTFQVVLVSDSKNRSYVLMNYGSIPPDPLPWMVRGACSLMFLLNSQCFITLKQEVGK</sequence>